<dbReference type="RefSeq" id="WP_105184862.1">
    <property type="nucleotide sequence ID" value="NZ_BAAAGO010000042.1"/>
</dbReference>
<dbReference type="PANTHER" id="PTHR43236">
    <property type="entry name" value="ANTITOXIN HIGA1"/>
    <property type="match status" value="1"/>
</dbReference>
<comment type="similarity">
    <text evidence="1">Belongs to the short-chain fatty acyl-CoA assimilation regulator (ScfR) family.</text>
</comment>
<evidence type="ECO:0000313" key="3">
    <source>
        <dbReference type="EMBL" id="SPD85687.1"/>
    </source>
</evidence>
<protein>
    <submittedName>
        <fullName evidence="3">HigA family addiction module antidote protein</fullName>
    </submittedName>
</protein>
<evidence type="ECO:0000259" key="2">
    <source>
        <dbReference type="PROSITE" id="PS50943"/>
    </source>
</evidence>
<accession>A0A2N9JC39</accession>
<proteinExistence type="inferred from homology"/>
<sequence>MTTLPDYAVSPGDHIKEWLDDHGINAAELARRLDVTPKHVSELLSGKAPLSATVALGLERVTGIPARIWNRFEAGYREDLARLAETDRLAAQYEQAKRFPLKYLRDWKFVSAESRDKAGTVRELLTIFGIAHLDAFDATWVHGKVAYRRATLATDKVYERATWLALGEREAGIESLSDYDRAALEALLPQLRALTAHANPVEALEEATELLRGVGVALCLIPPIPGFGVHGATRWIAGHPVVQLSVRGKTDDQLWFTLFHELGHVLLHGHKTVFFQGAGDQAEAEADEFASSTLVPERYRDRLPTGRNIAAVSDLASDLGIAPSIVLGQAQRITGDFAWGQRLKVRLIWAPDAGEESN</sequence>
<dbReference type="Proteomes" id="UP000238164">
    <property type="component" value="Chromosome 1"/>
</dbReference>
<dbReference type="SMART" id="SM00530">
    <property type="entry name" value="HTH_XRE"/>
    <property type="match status" value="1"/>
</dbReference>
<dbReference type="Gene3D" id="1.10.10.2910">
    <property type="match status" value="1"/>
</dbReference>
<dbReference type="Gene3D" id="1.10.260.40">
    <property type="entry name" value="lambda repressor-like DNA-binding domains"/>
    <property type="match status" value="1"/>
</dbReference>
<dbReference type="Pfam" id="PF06114">
    <property type="entry name" value="Peptidase_M78"/>
    <property type="match status" value="1"/>
</dbReference>
<keyword evidence="4" id="KW-1185">Reference proteome</keyword>
<dbReference type="PROSITE" id="PS50943">
    <property type="entry name" value="HTH_CROC1"/>
    <property type="match status" value="1"/>
</dbReference>
<gene>
    <name evidence="3" type="ORF">MPLG2_0651</name>
</gene>
<dbReference type="CDD" id="cd00093">
    <property type="entry name" value="HTH_XRE"/>
    <property type="match status" value="1"/>
</dbReference>
<feature type="domain" description="HTH cro/C1-type" evidence="2">
    <location>
        <begin position="15"/>
        <end position="69"/>
    </location>
</feature>
<dbReference type="OrthoDB" id="9794834at2"/>
<dbReference type="KEGG" id="mgg:MPLG2_0651"/>
<dbReference type="AlphaFoldDB" id="A0A2N9JC39"/>
<dbReference type="GO" id="GO:0003677">
    <property type="term" value="F:DNA binding"/>
    <property type="evidence" value="ECO:0007669"/>
    <property type="project" value="InterPro"/>
</dbReference>
<dbReference type="EMBL" id="LT985188">
    <property type="protein sequence ID" value="SPD85687.1"/>
    <property type="molecule type" value="Genomic_DNA"/>
</dbReference>
<dbReference type="PANTHER" id="PTHR43236:SF1">
    <property type="entry name" value="BLL7220 PROTEIN"/>
    <property type="match status" value="1"/>
</dbReference>
<name>A0A2N9JC39_9ACTN</name>
<dbReference type="Pfam" id="PF01381">
    <property type="entry name" value="HTH_3"/>
    <property type="match status" value="1"/>
</dbReference>
<reference evidence="3 4" key="1">
    <citation type="submission" date="2018-02" db="EMBL/GenBank/DDBJ databases">
        <authorList>
            <person name="Cohen D.B."/>
            <person name="Kent A.D."/>
        </authorList>
    </citation>
    <scope>NUCLEOTIDE SEQUENCE [LARGE SCALE GENOMIC DNA]</scope>
    <source>
        <strain evidence="3">1</strain>
    </source>
</reference>
<dbReference type="InterPro" id="IPR010359">
    <property type="entry name" value="IrrE_HExxH"/>
</dbReference>
<evidence type="ECO:0000313" key="4">
    <source>
        <dbReference type="Proteomes" id="UP000238164"/>
    </source>
</evidence>
<dbReference type="InterPro" id="IPR052345">
    <property type="entry name" value="Rad_response_metalloprotease"/>
</dbReference>
<organism evidence="3 4">
    <name type="scientific">Micropruina glycogenica</name>
    <dbReference type="NCBI Taxonomy" id="75385"/>
    <lineage>
        <taxon>Bacteria</taxon>
        <taxon>Bacillati</taxon>
        <taxon>Actinomycetota</taxon>
        <taxon>Actinomycetes</taxon>
        <taxon>Propionibacteriales</taxon>
        <taxon>Nocardioidaceae</taxon>
        <taxon>Micropruina</taxon>
    </lineage>
</organism>
<dbReference type="SUPFAM" id="SSF47413">
    <property type="entry name" value="lambda repressor-like DNA-binding domains"/>
    <property type="match status" value="1"/>
</dbReference>
<dbReference type="InterPro" id="IPR001387">
    <property type="entry name" value="Cro/C1-type_HTH"/>
</dbReference>
<evidence type="ECO:0000256" key="1">
    <source>
        <dbReference type="ARBA" id="ARBA00007227"/>
    </source>
</evidence>
<dbReference type="InterPro" id="IPR010982">
    <property type="entry name" value="Lambda_DNA-bd_dom_sf"/>
</dbReference>